<comment type="caution">
    <text evidence="2">The sequence shown here is derived from an EMBL/GenBank/DDBJ whole genome shotgun (WGS) entry which is preliminary data.</text>
</comment>
<reference evidence="2" key="1">
    <citation type="submission" date="2021-01" db="EMBL/GenBank/DDBJ databases">
        <title>YIM 132084 draft genome.</title>
        <authorList>
            <person name="An D."/>
        </authorList>
    </citation>
    <scope>NUCLEOTIDE SEQUENCE</scope>
    <source>
        <strain evidence="2">YIM 132084</strain>
    </source>
</reference>
<sequence>MSSPQDSALEAPDADWVEQHQPLSVDPDQPDAGLGELDAPDSLPNEADAADVQEQAVPVAGGEEEEYPAT</sequence>
<name>A0A938YD99_9ACTN</name>
<keyword evidence="3" id="KW-1185">Reference proteome</keyword>
<dbReference type="RefSeq" id="WP_205258694.1">
    <property type="nucleotide sequence ID" value="NZ_JAERWK010000001.1"/>
</dbReference>
<organism evidence="2 3">
    <name type="scientific">Nakamurella leprariae</name>
    <dbReference type="NCBI Taxonomy" id="2803911"/>
    <lineage>
        <taxon>Bacteria</taxon>
        <taxon>Bacillati</taxon>
        <taxon>Actinomycetota</taxon>
        <taxon>Actinomycetes</taxon>
        <taxon>Nakamurellales</taxon>
        <taxon>Nakamurellaceae</taxon>
        <taxon>Nakamurella</taxon>
    </lineage>
</organism>
<evidence type="ECO:0000313" key="2">
    <source>
        <dbReference type="EMBL" id="MBM9465740.1"/>
    </source>
</evidence>
<gene>
    <name evidence="2" type="ORF">JL106_00425</name>
</gene>
<dbReference type="Proteomes" id="UP000663792">
    <property type="component" value="Unassembled WGS sequence"/>
</dbReference>
<evidence type="ECO:0000256" key="1">
    <source>
        <dbReference type="SAM" id="MobiDB-lite"/>
    </source>
</evidence>
<dbReference type="EMBL" id="JAERWK010000001">
    <property type="protein sequence ID" value="MBM9465740.1"/>
    <property type="molecule type" value="Genomic_DNA"/>
</dbReference>
<feature type="region of interest" description="Disordered" evidence="1">
    <location>
        <begin position="1"/>
        <end position="70"/>
    </location>
</feature>
<dbReference type="AlphaFoldDB" id="A0A938YD99"/>
<proteinExistence type="predicted"/>
<protein>
    <submittedName>
        <fullName evidence="2">Uncharacterized protein</fullName>
    </submittedName>
</protein>
<accession>A0A938YD99</accession>
<evidence type="ECO:0000313" key="3">
    <source>
        <dbReference type="Proteomes" id="UP000663792"/>
    </source>
</evidence>